<organism evidence="1 2">
    <name type="scientific">Aspergillus kawachii</name>
    <name type="common">White koji mold</name>
    <name type="synonym">Aspergillus awamori var. kawachi</name>
    <dbReference type="NCBI Taxonomy" id="1069201"/>
    <lineage>
        <taxon>Eukaryota</taxon>
        <taxon>Fungi</taxon>
        <taxon>Dikarya</taxon>
        <taxon>Ascomycota</taxon>
        <taxon>Pezizomycotina</taxon>
        <taxon>Eurotiomycetes</taxon>
        <taxon>Eurotiomycetidae</taxon>
        <taxon>Eurotiales</taxon>
        <taxon>Aspergillaceae</taxon>
        <taxon>Aspergillus</taxon>
        <taxon>Aspergillus subgen. Circumdati</taxon>
    </lineage>
</organism>
<dbReference type="AlphaFoldDB" id="A0A7R7WAZ8"/>
<accession>A0A7R7WAZ8</accession>
<dbReference type="GeneID" id="64960978"/>
<evidence type="ECO:0000313" key="2">
    <source>
        <dbReference type="Proteomes" id="UP000661280"/>
    </source>
</evidence>
<protein>
    <submittedName>
        <fullName evidence="1">Uncharacterized protein</fullName>
    </submittedName>
</protein>
<dbReference type="RefSeq" id="XP_041543419.1">
    <property type="nucleotide sequence ID" value="XM_041689766.1"/>
</dbReference>
<evidence type="ECO:0000313" key="1">
    <source>
        <dbReference type="EMBL" id="BCR99656.1"/>
    </source>
</evidence>
<reference evidence="1" key="1">
    <citation type="submission" date="2021-01" db="EMBL/GenBank/DDBJ databases">
        <authorList>
            <consortium name="Aspergillus luchuensis mut. kawachii IFO 4304 genome sequencing consortium"/>
            <person name="Kazuki M."/>
            <person name="Futagami T."/>
        </authorList>
    </citation>
    <scope>NUCLEOTIDE SEQUENCE</scope>
    <source>
        <strain evidence="1">IFO 4308</strain>
    </source>
</reference>
<gene>
    <name evidence="1" type="ORF">AKAW2_41339A</name>
</gene>
<dbReference type="KEGG" id="aluc:AKAW2_41339A"/>
<name>A0A7R7WAZ8_ASPKA</name>
<keyword evidence="2" id="KW-1185">Reference proteome</keyword>
<dbReference type="Proteomes" id="UP000661280">
    <property type="component" value="Chromosome 4"/>
</dbReference>
<sequence length="74" mass="8144">MTKNIVVQLLNTITSAMAVLRIQEVRSSRTNSFGLPLDFHLYQTQILVPLPTGESFGQSFGGLSLIVDQLSSTY</sequence>
<dbReference type="EMBL" id="AP024428">
    <property type="protein sequence ID" value="BCR99656.1"/>
    <property type="molecule type" value="Genomic_DNA"/>
</dbReference>
<proteinExistence type="predicted"/>
<reference evidence="1" key="2">
    <citation type="submission" date="2021-02" db="EMBL/GenBank/DDBJ databases">
        <title>Aspergillus luchuensis mut. kawachii IFO 4304 genome sequence.</title>
        <authorList>
            <person name="Mori K."/>
            <person name="Kadooka C."/>
            <person name="Goto M."/>
            <person name="Futagami T."/>
        </authorList>
    </citation>
    <scope>NUCLEOTIDE SEQUENCE</scope>
    <source>
        <strain evidence="1">IFO 4308</strain>
    </source>
</reference>